<accession>A0A133UE97</accession>
<reference evidence="1 2" key="1">
    <citation type="journal article" date="2016" name="Sci. Rep.">
        <title>Metabolic traits of an uncultured archaeal lineage -MSBL1- from brine pools of the Red Sea.</title>
        <authorList>
            <person name="Mwirichia R."/>
            <person name="Alam I."/>
            <person name="Rashid M."/>
            <person name="Vinu M."/>
            <person name="Ba-Alawi W."/>
            <person name="Anthony Kamau A."/>
            <person name="Kamanda Ngugi D."/>
            <person name="Goker M."/>
            <person name="Klenk H.P."/>
            <person name="Bajic V."/>
            <person name="Stingl U."/>
        </authorList>
    </citation>
    <scope>NUCLEOTIDE SEQUENCE [LARGE SCALE GENOMIC DNA]</scope>
    <source>
        <strain evidence="1">SCGC-AAA259E22</strain>
    </source>
</reference>
<keyword evidence="2" id="KW-1185">Reference proteome</keyword>
<dbReference type="AlphaFoldDB" id="A0A133UE97"/>
<name>A0A133UE97_9EURY</name>
<dbReference type="EMBL" id="LHXP01000067">
    <property type="protein sequence ID" value="KXA92436.1"/>
    <property type="molecule type" value="Genomic_DNA"/>
</dbReference>
<dbReference type="Proteomes" id="UP000070657">
    <property type="component" value="Unassembled WGS sequence"/>
</dbReference>
<proteinExistence type="predicted"/>
<feature type="non-terminal residue" evidence="1">
    <location>
        <position position="61"/>
    </location>
</feature>
<evidence type="ECO:0000313" key="1">
    <source>
        <dbReference type="EMBL" id="KXA92436.1"/>
    </source>
</evidence>
<gene>
    <name evidence="1" type="ORF">AKJ66_04140</name>
</gene>
<sequence>MTRQRVQQIANNFSVKEICNEYENNKPIEKITEIVDVSQGGISQNINKFSAKLSNIFTYPT</sequence>
<organism evidence="1 2">
    <name type="scientific">candidate division MSBL1 archaeon SCGC-AAA259E22</name>
    <dbReference type="NCBI Taxonomy" id="1698265"/>
    <lineage>
        <taxon>Archaea</taxon>
        <taxon>Methanobacteriati</taxon>
        <taxon>Methanobacteriota</taxon>
        <taxon>candidate division MSBL1</taxon>
    </lineage>
</organism>
<evidence type="ECO:0000313" key="2">
    <source>
        <dbReference type="Proteomes" id="UP000070657"/>
    </source>
</evidence>
<comment type="caution">
    <text evidence="1">The sequence shown here is derived from an EMBL/GenBank/DDBJ whole genome shotgun (WGS) entry which is preliminary data.</text>
</comment>
<protein>
    <submittedName>
        <fullName evidence="1">Uncharacterized protein</fullName>
    </submittedName>
</protein>